<proteinExistence type="predicted"/>
<dbReference type="GO" id="GO:0004065">
    <property type="term" value="F:arylsulfatase activity"/>
    <property type="evidence" value="ECO:0007669"/>
    <property type="project" value="UniProtKB-EC"/>
</dbReference>
<evidence type="ECO:0000313" key="3">
    <source>
        <dbReference type="Proteomes" id="UP000401081"/>
    </source>
</evidence>
<evidence type="ECO:0000313" key="2">
    <source>
        <dbReference type="EMBL" id="VFS76170.1"/>
    </source>
</evidence>
<keyword evidence="2" id="KW-0378">Hydrolase</keyword>
<name>A0A485BS81_KLUCR</name>
<gene>
    <name evidence="2" type="ORF">NCTC12993_05366</name>
</gene>
<organism evidence="2 3">
    <name type="scientific">Kluyvera cryocrescens</name>
    <name type="common">Kluyvera citrophila</name>
    <dbReference type="NCBI Taxonomy" id="580"/>
    <lineage>
        <taxon>Bacteria</taxon>
        <taxon>Pseudomonadati</taxon>
        <taxon>Pseudomonadota</taxon>
        <taxon>Gammaproteobacteria</taxon>
        <taxon>Enterobacterales</taxon>
        <taxon>Enterobacteriaceae</taxon>
        <taxon>Kluyvera</taxon>
    </lineage>
</organism>
<dbReference type="PANTHER" id="PTHR43108">
    <property type="entry name" value="N-ACETYLGLUCOSAMINE-6-SULFATASE FAMILY MEMBER"/>
    <property type="match status" value="1"/>
</dbReference>
<dbReference type="EC" id="3.1.6.1" evidence="2"/>
<dbReference type="SUPFAM" id="SSF53649">
    <property type="entry name" value="Alkaline phosphatase-like"/>
    <property type="match status" value="1"/>
</dbReference>
<dbReference type="Pfam" id="PF00884">
    <property type="entry name" value="Sulfatase"/>
    <property type="match status" value="1"/>
</dbReference>
<evidence type="ECO:0000259" key="1">
    <source>
        <dbReference type="Pfam" id="PF00884"/>
    </source>
</evidence>
<feature type="domain" description="Sulfatase N-terminal" evidence="1">
    <location>
        <begin position="6"/>
        <end position="175"/>
    </location>
</feature>
<protein>
    <submittedName>
        <fullName evidence="2">Arylsulfatase</fullName>
        <ecNumber evidence="2">3.1.6.1</ecNumber>
    </submittedName>
</protein>
<dbReference type="InterPro" id="IPR017850">
    <property type="entry name" value="Alkaline_phosphatase_core_sf"/>
</dbReference>
<dbReference type="Proteomes" id="UP000401081">
    <property type="component" value="Unassembled WGS sequence"/>
</dbReference>
<accession>A0A485BS81</accession>
<reference evidence="2 3" key="1">
    <citation type="submission" date="2019-03" db="EMBL/GenBank/DDBJ databases">
        <authorList>
            <consortium name="Pathogen Informatics"/>
        </authorList>
    </citation>
    <scope>NUCLEOTIDE SEQUENCE [LARGE SCALE GENOMIC DNA]</scope>
    <source>
        <strain evidence="2 3">NCTC12993</strain>
    </source>
</reference>
<dbReference type="EMBL" id="CAADJD010000023">
    <property type="protein sequence ID" value="VFS76170.1"/>
    <property type="molecule type" value="Genomic_DNA"/>
</dbReference>
<keyword evidence="3" id="KW-1185">Reference proteome</keyword>
<dbReference type="InterPro" id="IPR000917">
    <property type="entry name" value="Sulfatase_N"/>
</dbReference>
<dbReference type="AlphaFoldDB" id="A0A485BS81"/>
<dbReference type="Gene3D" id="3.40.720.10">
    <property type="entry name" value="Alkaline Phosphatase, subunit A"/>
    <property type="match status" value="1"/>
</dbReference>
<sequence>MPTQEEHFTHRTISAGLDFLETNKDQDNWFLQIECFDPHEPFFVPEKYLAQYGCMPDEFDGWVPYYCGAPGGSDDEKVRKFYQALITMCDDYLGQVMDKLKALCLWEDTLFIVCTDHGFLLGEHQWWGKNIMPVYNEIANTPFFIRDPRCKAEGVRRSALAQTVDIPATLLEYFNVPLPPSMTGKPLRPAVENNTSVRDYAMFGYFGGHINITDGSYVYMRCPRQEGKENLYEYTLMPTRIDSMFKVSELQNISIHPGFDFTQGAQIMQIPVTFSYLNPWRFGDKLFDLKTDPQQMRPLHDSERAFQYAQAIIGMMQLHDAPPELYARFELDPLSPERELDFAERWTRQAMCGGKEYRCEHHGVNEALRFVISAAKELGLSQDELLKHFPASHLLTAMDIFTLIDACFNGDKHKALVYQTRLLLRTE</sequence>
<dbReference type="PANTHER" id="PTHR43108:SF8">
    <property type="entry name" value="SD21168P"/>
    <property type="match status" value="1"/>
</dbReference>